<feature type="transmembrane region" description="Helical" evidence="17">
    <location>
        <begin position="12"/>
        <end position="31"/>
    </location>
</feature>
<evidence type="ECO:0000313" key="20">
    <source>
        <dbReference type="EMBL" id="GGJ17218.1"/>
    </source>
</evidence>
<comment type="function">
    <text evidence="15">Member of the two-component regulatory system DctB/DctD involved in the transport of C4-dicarboxylates. DctB functions as a membrane-associated protein kinase that phosphorylates DctD in response to environmental signals.</text>
</comment>
<dbReference type="InterPro" id="IPR036890">
    <property type="entry name" value="HATPase_C_sf"/>
</dbReference>
<evidence type="ECO:0000256" key="7">
    <source>
        <dbReference type="ARBA" id="ARBA00022679"/>
    </source>
</evidence>
<comment type="caution">
    <text evidence="20">The sequence shown here is derived from an EMBL/GenBank/DDBJ whole genome shotgun (WGS) entry which is preliminary data.</text>
</comment>
<evidence type="ECO:0000256" key="12">
    <source>
        <dbReference type="ARBA" id="ARBA00022989"/>
    </source>
</evidence>
<sequence length="517" mass="55490">MRRGGQRSGPAANRNALLATALLLTVAIFLFDTISPLEGAVAVLYVVVVLLAARTGRRRDIVMAAGGTLLLTLIAYFETHGFRSVGSATFRAMVSLSAIGITAVLALQGCAATSALMRSEGRYRRMFNTSRIGVIEEDWRGIRAALHGLGSVSWHDLATTHDGALQEVRSIRTLVRMIDVNPAMLGILNRSATKPVDASAENLRIVGDRIFAETLDAFARGEPFFEGESELLHADGSRTPLLYTVTFPPADDPDGSVLIFLVDITERRQAQDALLAAQAGLAHAARTATLGELSASIAHEVNQPLMAVVTNGEAGLRWLRRASPDLAEVDQALSRIVAEGNRASQIVARIRSFVKKAPLQQELLNMTTIIDESVLIVERELLAAQVDLTIDIAPDLPPVRGDRIQFQQIMVNLMINAGQALAVRDEPRLIRVSASLDEGGRIAVIVADNGPGIGPAELSRLFEPFFTTREQGMGMGLAICRTTAEAHGGRLSVESRPGEGAVFRLSLPAVIQEHAAA</sequence>
<evidence type="ECO:0000256" key="13">
    <source>
        <dbReference type="ARBA" id="ARBA00023012"/>
    </source>
</evidence>
<evidence type="ECO:0000256" key="3">
    <source>
        <dbReference type="ARBA" id="ARBA00012438"/>
    </source>
</evidence>
<evidence type="ECO:0000259" key="18">
    <source>
        <dbReference type="PROSITE" id="PS50109"/>
    </source>
</evidence>
<gene>
    <name evidence="20" type="ORF">GCM10011320_25760</name>
</gene>
<evidence type="ECO:0000256" key="6">
    <source>
        <dbReference type="ARBA" id="ARBA00022553"/>
    </source>
</evidence>
<keyword evidence="9" id="KW-0547">Nucleotide-binding</keyword>
<evidence type="ECO:0000256" key="15">
    <source>
        <dbReference type="ARBA" id="ARBA00059004"/>
    </source>
</evidence>
<organism evidence="20 21">
    <name type="scientific">Neoroseomonas lacus</name>
    <dbReference type="NCBI Taxonomy" id="287609"/>
    <lineage>
        <taxon>Bacteria</taxon>
        <taxon>Pseudomonadati</taxon>
        <taxon>Pseudomonadota</taxon>
        <taxon>Alphaproteobacteria</taxon>
        <taxon>Acetobacterales</taxon>
        <taxon>Acetobacteraceae</taxon>
        <taxon>Neoroseomonas</taxon>
    </lineage>
</organism>
<dbReference type="InterPro" id="IPR000700">
    <property type="entry name" value="PAS-assoc_C"/>
</dbReference>
<keyword evidence="4" id="KW-1003">Cell membrane</keyword>
<dbReference type="InterPro" id="IPR003594">
    <property type="entry name" value="HATPase_dom"/>
</dbReference>
<keyword evidence="7" id="KW-0808">Transferase</keyword>
<reference evidence="20" key="1">
    <citation type="journal article" date="2014" name="Int. J. Syst. Evol. Microbiol.">
        <title>Complete genome sequence of Corynebacterium casei LMG S-19264T (=DSM 44701T), isolated from a smear-ripened cheese.</title>
        <authorList>
            <consortium name="US DOE Joint Genome Institute (JGI-PGF)"/>
            <person name="Walter F."/>
            <person name="Albersmeier A."/>
            <person name="Kalinowski J."/>
            <person name="Ruckert C."/>
        </authorList>
    </citation>
    <scope>NUCLEOTIDE SEQUENCE</scope>
    <source>
        <strain evidence="20">CGMCC 1.3617</strain>
    </source>
</reference>
<evidence type="ECO:0000256" key="1">
    <source>
        <dbReference type="ARBA" id="ARBA00000085"/>
    </source>
</evidence>
<evidence type="ECO:0000256" key="2">
    <source>
        <dbReference type="ARBA" id="ARBA00004429"/>
    </source>
</evidence>
<keyword evidence="6" id="KW-0597">Phosphoprotein</keyword>
<keyword evidence="5" id="KW-0997">Cell inner membrane</keyword>
<dbReference type="GO" id="GO:0000155">
    <property type="term" value="F:phosphorelay sensor kinase activity"/>
    <property type="evidence" value="ECO:0007669"/>
    <property type="project" value="InterPro"/>
</dbReference>
<keyword evidence="13" id="KW-0902">Two-component regulatory system</keyword>
<dbReference type="EC" id="2.7.13.3" evidence="3"/>
<evidence type="ECO:0000256" key="14">
    <source>
        <dbReference type="ARBA" id="ARBA00023136"/>
    </source>
</evidence>
<evidence type="ECO:0000256" key="8">
    <source>
        <dbReference type="ARBA" id="ARBA00022692"/>
    </source>
</evidence>
<feature type="domain" description="PAC" evidence="19">
    <location>
        <begin position="225"/>
        <end position="276"/>
    </location>
</feature>
<dbReference type="InterPro" id="IPR036097">
    <property type="entry name" value="HisK_dim/P_sf"/>
</dbReference>
<dbReference type="InterPro" id="IPR004358">
    <property type="entry name" value="Sig_transdc_His_kin-like_C"/>
</dbReference>
<evidence type="ECO:0000256" key="9">
    <source>
        <dbReference type="ARBA" id="ARBA00022741"/>
    </source>
</evidence>
<evidence type="ECO:0000256" key="10">
    <source>
        <dbReference type="ARBA" id="ARBA00022777"/>
    </source>
</evidence>
<dbReference type="Gene3D" id="3.30.565.10">
    <property type="entry name" value="Histidine kinase-like ATPase, C-terminal domain"/>
    <property type="match status" value="1"/>
</dbReference>
<evidence type="ECO:0000256" key="11">
    <source>
        <dbReference type="ARBA" id="ARBA00022840"/>
    </source>
</evidence>
<feature type="transmembrane region" description="Helical" evidence="17">
    <location>
        <begin position="37"/>
        <end position="53"/>
    </location>
</feature>
<keyword evidence="11" id="KW-0067">ATP-binding</keyword>
<dbReference type="Gene3D" id="3.30.450.20">
    <property type="entry name" value="PAS domain"/>
    <property type="match status" value="1"/>
</dbReference>
<dbReference type="FunFam" id="1.10.287.130:FF:000049">
    <property type="entry name" value="C4-dicarboxylate transport sensor protein DctB"/>
    <property type="match status" value="1"/>
</dbReference>
<dbReference type="GO" id="GO:0005886">
    <property type="term" value="C:plasma membrane"/>
    <property type="evidence" value="ECO:0007669"/>
    <property type="project" value="UniProtKB-SubCell"/>
</dbReference>
<keyword evidence="21" id="KW-1185">Reference proteome</keyword>
<dbReference type="CDD" id="cd00082">
    <property type="entry name" value="HisKA"/>
    <property type="match status" value="1"/>
</dbReference>
<dbReference type="InterPro" id="IPR035965">
    <property type="entry name" value="PAS-like_dom_sf"/>
</dbReference>
<dbReference type="PRINTS" id="PR00344">
    <property type="entry name" value="BCTRLSENSOR"/>
</dbReference>
<dbReference type="SMART" id="SM00388">
    <property type="entry name" value="HisKA"/>
    <property type="match status" value="1"/>
</dbReference>
<keyword evidence="14 17" id="KW-0472">Membrane</keyword>
<evidence type="ECO:0000256" key="16">
    <source>
        <dbReference type="ARBA" id="ARBA00073143"/>
    </source>
</evidence>
<evidence type="ECO:0000256" key="17">
    <source>
        <dbReference type="SAM" id="Phobius"/>
    </source>
</evidence>
<dbReference type="PROSITE" id="PS50109">
    <property type="entry name" value="HIS_KIN"/>
    <property type="match status" value="1"/>
</dbReference>
<evidence type="ECO:0000313" key="21">
    <source>
        <dbReference type="Proteomes" id="UP000661507"/>
    </source>
</evidence>
<keyword evidence="8 17" id="KW-0812">Transmembrane</keyword>
<dbReference type="Proteomes" id="UP000661507">
    <property type="component" value="Unassembled WGS sequence"/>
</dbReference>
<dbReference type="Pfam" id="PF00512">
    <property type="entry name" value="HisKA"/>
    <property type="match status" value="1"/>
</dbReference>
<accession>A0A917NR12</accession>
<dbReference type="InterPro" id="IPR003661">
    <property type="entry name" value="HisK_dim/P_dom"/>
</dbReference>
<dbReference type="PANTHER" id="PTHR43065">
    <property type="entry name" value="SENSOR HISTIDINE KINASE"/>
    <property type="match status" value="1"/>
</dbReference>
<keyword evidence="10" id="KW-0418">Kinase</keyword>
<proteinExistence type="predicted"/>
<evidence type="ECO:0000256" key="4">
    <source>
        <dbReference type="ARBA" id="ARBA00022475"/>
    </source>
</evidence>
<protein>
    <recommendedName>
        <fullName evidence="16">C4-dicarboxylate transport sensor protein DctB</fullName>
        <ecNumber evidence="3">2.7.13.3</ecNumber>
    </recommendedName>
</protein>
<evidence type="ECO:0000256" key="5">
    <source>
        <dbReference type="ARBA" id="ARBA00022519"/>
    </source>
</evidence>
<comment type="subcellular location">
    <subcellularLocation>
        <location evidence="2">Cell inner membrane</location>
        <topology evidence="2">Multi-pass membrane protein</topology>
    </subcellularLocation>
</comment>
<name>A0A917NR12_9PROT</name>
<dbReference type="SUPFAM" id="SSF55785">
    <property type="entry name" value="PYP-like sensor domain (PAS domain)"/>
    <property type="match status" value="1"/>
</dbReference>
<comment type="catalytic activity">
    <reaction evidence="1">
        <text>ATP + protein L-histidine = ADP + protein N-phospho-L-histidine.</text>
        <dbReference type="EC" id="2.7.13.3"/>
    </reaction>
</comment>
<feature type="transmembrane region" description="Helical" evidence="17">
    <location>
        <begin position="60"/>
        <end position="77"/>
    </location>
</feature>
<dbReference type="InterPro" id="IPR005467">
    <property type="entry name" value="His_kinase_dom"/>
</dbReference>
<feature type="transmembrane region" description="Helical" evidence="17">
    <location>
        <begin position="97"/>
        <end position="117"/>
    </location>
</feature>
<dbReference type="SUPFAM" id="SSF55874">
    <property type="entry name" value="ATPase domain of HSP90 chaperone/DNA topoisomerase II/histidine kinase"/>
    <property type="match status" value="1"/>
</dbReference>
<dbReference type="SMART" id="SM00387">
    <property type="entry name" value="HATPase_c"/>
    <property type="match status" value="1"/>
</dbReference>
<reference evidence="20" key="2">
    <citation type="submission" date="2020-09" db="EMBL/GenBank/DDBJ databases">
        <authorList>
            <person name="Sun Q."/>
            <person name="Zhou Y."/>
        </authorList>
    </citation>
    <scope>NUCLEOTIDE SEQUENCE</scope>
    <source>
        <strain evidence="20">CGMCC 1.3617</strain>
    </source>
</reference>
<dbReference type="PROSITE" id="PS50113">
    <property type="entry name" value="PAC"/>
    <property type="match status" value="1"/>
</dbReference>
<dbReference type="Pfam" id="PF02518">
    <property type="entry name" value="HATPase_c"/>
    <property type="match status" value="1"/>
</dbReference>
<feature type="domain" description="Histidine kinase" evidence="18">
    <location>
        <begin position="296"/>
        <end position="511"/>
    </location>
</feature>
<evidence type="ECO:0000259" key="19">
    <source>
        <dbReference type="PROSITE" id="PS50113"/>
    </source>
</evidence>
<dbReference type="Gene3D" id="1.10.287.130">
    <property type="match status" value="1"/>
</dbReference>
<dbReference type="PANTHER" id="PTHR43065:SF10">
    <property type="entry name" value="PEROXIDE STRESS-ACTIVATED HISTIDINE KINASE MAK3"/>
    <property type="match status" value="1"/>
</dbReference>
<keyword evidence="12 17" id="KW-1133">Transmembrane helix</keyword>
<dbReference type="GO" id="GO:0005524">
    <property type="term" value="F:ATP binding"/>
    <property type="evidence" value="ECO:0007669"/>
    <property type="project" value="UniProtKB-KW"/>
</dbReference>
<dbReference type="AlphaFoldDB" id="A0A917NR12"/>
<dbReference type="SUPFAM" id="SSF47384">
    <property type="entry name" value="Homodimeric domain of signal transducing histidine kinase"/>
    <property type="match status" value="1"/>
</dbReference>
<dbReference type="EMBL" id="BMKW01000006">
    <property type="protein sequence ID" value="GGJ17218.1"/>
    <property type="molecule type" value="Genomic_DNA"/>
</dbReference>